<dbReference type="GO" id="GO:0006508">
    <property type="term" value="P:proteolysis"/>
    <property type="evidence" value="ECO:0007669"/>
    <property type="project" value="UniProtKB-KW"/>
</dbReference>
<dbReference type="EMBL" id="NCKV01022618">
    <property type="protein sequence ID" value="RWS19803.1"/>
    <property type="molecule type" value="Genomic_DNA"/>
</dbReference>
<evidence type="ECO:0000256" key="5">
    <source>
        <dbReference type="ARBA" id="ARBA00022758"/>
    </source>
</evidence>
<dbReference type="InterPro" id="IPR051592">
    <property type="entry name" value="HERV-K_Pro_peptidase_A2"/>
</dbReference>
<comment type="subunit">
    <text evidence="8">Active as a homodimer.</text>
</comment>
<dbReference type="InterPro" id="IPR029054">
    <property type="entry name" value="dUTPase-like"/>
</dbReference>
<dbReference type="Proteomes" id="UP000288716">
    <property type="component" value="Unassembled WGS sequence"/>
</dbReference>
<keyword evidence="3" id="KW-0645">Protease</keyword>
<dbReference type="PANTHER" id="PTHR19422">
    <property type="entry name" value="GAG RETROVIRAL POLYPROTEIN"/>
    <property type="match status" value="1"/>
</dbReference>
<dbReference type="GO" id="GO:0004190">
    <property type="term" value="F:aspartic-type endopeptidase activity"/>
    <property type="evidence" value="ECO:0007669"/>
    <property type="project" value="UniProtKB-KW"/>
</dbReference>
<protein>
    <recommendedName>
        <fullName evidence="2">human endogenous retrovirus K endopeptidase</fullName>
        <ecNumber evidence="2">3.4.23.50</ecNumber>
    </recommendedName>
    <alternativeName>
        <fullName evidence="10">Protease</fullName>
    </alternativeName>
    <alternativeName>
        <fullName evidence="9">Proteinase</fullName>
    </alternativeName>
</protein>
<keyword evidence="4" id="KW-0064">Aspartyl protease</keyword>
<dbReference type="InterPro" id="IPR000467">
    <property type="entry name" value="G_patch_dom"/>
</dbReference>
<evidence type="ECO:0000256" key="2">
    <source>
        <dbReference type="ARBA" id="ARBA00013083"/>
    </source>
</evidence>
<evidence type="ECO:0000313" key="14">
    <source>
        <dbReference type="EMBL" id="RWS19803.1"/>
    </source>
</evidence>
<sequence length="344" mass="36649">MRSTDLQDYALVVNWGGIGQVTVDQQKITEAACCRQKTCQRAHALGATNIQGNADSSQDFLSAATPRRYTSGSAGLDLSATARAVLTPDMGVQVIPADMSGPLPHGMVGLLLGRSSSALKGLHIIPGVIDPDFTGPVKILAFAPRGIISISPGDRIAQLLILPSRHGDYPSMTRERGNAGLGSTGSSFSMLAMDLKSRPMTKLSIEGREFAGLLDTGADLSIIKTDDWPKEWPIQQSDQTLRGLGIAASPNRSAAILKWRDEEGHQGSFQPYILDHLPVNLWGRDVMTGMKLKLTSDVPFSSPAANHIMLAQGHVWGMGLGKDQQGTASPITAQGQTDRKGLGF</sequence>
<feature type="domain" description="G-patch" evidence="12">
    <location>
        <begin position="301"/>
        <end position="344"/>
    </location>
</feature>
<dbReference type="GO" id="GO:0075523">
    <property type="term" value="P:viral translational frameshifting"/>
    <property type="evidence" value="ECO:0007669"/>
    <property type="project" value="UniProtKB-KW"/>
</dbReference>
<feature type="domain" description="Peptidase A2" evidence="13">
    <location>
        <begin position="210"/>
        <end position="286"/>
    </location>
</feature>
<dbReference type="InterPro" id="IPR001995">
    <property type="entry name" value="Peptidase_A2_cat"/>
</dbReference>
<dbReference type="VEuPathDB" id="VectorBase:LDEU012237"/>
<dbReference type="InterPro" id="IPR034170">
    <property type="entry name" value="Retropepsin-like_cat_dom"/>
</dbReference>
<dbReference type="OrthoDB" id="9900537at2759"/>
<dbReference type="CDD" id="cd07557">
    <property type="entry name" value="trimeric_dUTPase"/>
    <property type="match status" value="1"/>
</dbReference>
<dbReference type="Gene3D" id="2.70.40.10">
    <property type="match status" value="1"/>
</dbReference>
<reference evidence="14 15" key="1">
    <citation type="journal article" date="2018" name="Gigascience">
        <title>Genomes of trombidid mites reveal novel predicted allergens and laterally-transferred genes associated with secondary metabolism.</title>
        <authorList>
            <person name="Dong X."/>
            <person name="Chaisiri K."/>
            <person name="Xia D."/>
            <person name="Armstrong S.D."/>
            <person name="Fang Y."/>
            <person name="Donnelly M.J."/>
            <person name="Kadowaki T."/>
            <person name="McGarry J.W."/>
            <person name="Darby A.C."/>
            <person name="Makepeace B.L."/>
        </authorList>
    </citation>
    <scope>NUCLEOTIDE SEQUENCE [LARGE SCALE GENOMIC DNA]</scope>
    <source>
        <strain evidence="14">UoL-UT</strain>
    </source>
</reference>
<evidence type="ECO:0000259" key="12">
    <source>
        <dbReference type="PROSITE" id="PS50174"/>
    </source>
</evidence>
<dbReference type="PROSITE" id="PS50175">
    <property type="entry name" value="ASP_PROT_RETROV"/>
    <property type="match status" value="1"/>
</dbReference>
<comment type="caution">
    <text evidence="14">The sequence shown here is derived from an EMBL/GenBank/DDBJ whole genome shotgun (WGS) entry which is preliminary data.</text>
</comment>
<keyword evidence="6" id="KW-0378">Hydrolase</keyword>
<dbReference type="SMART" id="SM00443">
    <property type="entry name" value="G_patch"/>
    <property type="match status" value="1"/>
</dbReference>
<proteinExistence type="inferred from homology"/>
<dbReference type="Pfam" id="PF01585">
    <property type="entry name" value="G-patch"/>
    <property type="match status" value="1"/>
</dbReference>
<evidence type="ECO:0000256" key="1">
    <source>
        <dbReference type="ARBA" id="ARBA00001339"/>
    </source>
</evidence>
<evidence type="ECO:0000256" key="6">
    <source>
        <dbReference type="ARBA" id="ARBA00022801"/>
    </source>
</evidence>
<gene>
    <name evidence="14" type="ORF">B4U80_12213</name>
</gene>
<evidence type="ECO:0000256" key="11">
    <source>
        <dbReference type="SAM" id="MobiDB-lite"/>
    </source>
</evidence>
<keyword evidence="5" id="KW-0688">Ribosomal frameshifting</keyword>
<evidence type="ECO:0000313" key="15">
    <source>
        <dbReference type="Proteomes" id="UP000288716"/>
    </source>
</evidence>
<dbReference type="InterPro" id="IPR001969">
    <property type="entry name" value="Aspartic_peptidase_AS"/>
</dbReference>
<name>A0A443RWP5_9ACAR</name>
<dbReference type="PROSITE" id="PS50174">
    <property type="entry name" value="G_PATCH"/>
    <property type="match status" value="1"/>
</dbReference>
<dbReference type="InterPro" id="IPR036157">
    <property type="entry name" value="dUTPase-like_sf"/>
</dbReference>
<dbReference type="PANTHER" id="PTHR19422:SF123">
    <property type="entry name" value="RT1 CLASS I, LOCUS CE15"/>
    <property type="match status" value="1"/>
</dbReference>
<evidence type="ECO:0000256" key="3">
    <source>
        <dbReference type="ARBA" id="ARBA00022670"/>
    </source>
</evidence>
<dbReference type="GO" id="GO:0003676">
    <property type="term" value="F:nucleic acid binding"/>
    <property type="evidence" value="ECO:0007669"/>
    <property type="project" value="InterPro"/>
</dbReference>
<organism evidence="14 15">
    <name type="scientific">Leptotrombidium deliense</name>
    <dbReference type="NCBI Taxonomy" id="299467"/>
    <lineage>
        <taxon>Eukaryota</taxon>
        <taxon>Metazoa</taxon>
        <taxon>Ecdysozoa</taxon>
        <taxon>Arthropoda</taxon>
        <taxon>Chelicerata</taxon>
        <taxon>Arachnida</taxon>
        <taxon>Acari</taxon>
        <taxon>Acariformes</taxon>
        <taxon>Trombidiformes</taxon>
        <taxon>Prostigmata</taxon>
        <taxon>Anystina</taxon>
        <taxon>Parasitengona</taxon>
        <taxon>Trombiculoidea</taxon>
        <taxon>Trombiculidae</taxon>
        <taxon>Leptotrombidium</taxon>
    </lineage>
</organism>
<evidence type="ECO:0000256" key="4">
    <source>
        <dbReference type="ARBA" id="ARBA00022750"/>
    </source>
</evidence>
<evidence type="ECO:0000259" key="13">
    <source>
        <dbReference type="PROSITE" id="PS50175"/>
    </source>
</evidence>
<accession>A0A443RWP5</accession>
<comment type="similarity">
    <text evidence="7">Belongs to the peptidase A2 family. HERV class-II K(HML-2) subfamily.</text>
</comment>
<evidence type="ECO:0000256" key="9">
    <source>
        <dbReference type="ARBA" id="ARBA00042135"/>
    </source>
</evidence>
<dbReference type="InterPro" id="IPR033704">
    <property type="entry name" value="dUTPase_trimeric"/>
</dbReference>
<dbReference type="Gene3D" id="2.40.70.10">
    <property type="entry name" value="Acid Proteases"/>
    <property type="match status" value="1"/>
</dbReference>
<dbReference type="AlphaFoldDB" id="A0A443RWP5"/>
<keyword evidence="15" id="KW-1185">Reference proteome</keyword>
<comment type="catalytic activity">
    <reaction evidence="1">
        <text>Processing at the authentic HIV-1 PR recognition site and release of the mature p17 matrix and the p24 capsid protein, as a result of the cleavage of the -SQNY-|-PIVQ- cleavage site.</text>
        <dbReference type="EC" id="3.4.23.50"/>
    </reaction>
</comment>
<feature type="region of interest" description="Disordered" evidence="11">
    <location>
        <begin position="321"/>
        <end position="344"/>
    </location>
</feature>
<feature type="compositionally biased region" description="Polar residues" evidence="11">
    <location>
        <begin position="324"/>
        <end position="336"/>
    </location>
</feature>
<evidence type="ECO:0000256" key="10">
    <source>
        <dbReference type="ARBA" id="ARBA00043244"/>
    </source>
</evidence>
<evidence type="ECO:0000256" key="8">
    <source>
        <dbReference type="ARBA" id="ARBA00038675"/>
    </source>
</evidence>
<dbReference type="STRING" id="299467.A0A443RWP5"/>
<dbReference type="CDD" id="cd05482">
    <property type="entry name" value="HIV_retropepsin_like"/>
    <property type="match status" value="1"/>
</dbReference>
<dbReference type="Pfam" id="PF00077">
    <property type="entry name" value="RVP"/>
    <property type="match status" value="1"/>
</dbReference>
<dbReference type="InterPro" id="IPR018061">
    <property type="entry name" value="Retropepsins"/>
</dbReference>
<dbReference type="Pfam" id="PF00692">
    <property type="entry name" value="dUTPase"/>
    <property type="match status" value="1"/>
</dbReference>
<dbReference type="SUPFAM" id="SSF50630">
    <property type="entry name" value="Acid proteases"/>
    <property type="match status" value="1"/>
</dbReference>
<dbReference type="PROSITE" id="PS00141">
    <property type="entry name" value="ASP_PROTEASE"/>
    <property type="match status" value="1"/>
</dbReference>
<dbReference type="SUPFAM" id="SSF51283">
    <property type="entry name" value="dUTPase-like"/>
    <property type="match status" value="1"/>
</dbReference>
<dbReference type="EC" id="3.4.23.50" evidence="2"/>
<evidence type="ECO:0000256" key="7">
    <source>
        <dbReference type="ARBA" id="ARBA00038141"/>
    </source>
</evidence>
<dbReference type="InterPro" id="IPR021109">
    <property type="entry name" value="Peptidase_aspartic_dom_sf"/>
</dbReference>